<organism evidence="7 8">
    <name type="scientific">Chloroherpeton thalassium (strain ATCC 35110 / GB-78)</name>
    <dbReference type="NCBI Taxonomy" id="517418"/>
    <lineage>
        <taxon>Bacteria</taxon>
        <taxon>Pseudomonadati</taxon>
        <taxon>Chlorobiota</taxon>
        <taxon>Chlorobiia</taxon>
        <taxon>Chlorobiales</taxon>
        <taxon>Chloroherpetonaceae</taxon>
        <taxon>Chloroherpeton</taxon>
    </lineage>
</organism>
<dbReference type="KEGG" id="cts:Ctha_0119"/>
<evidence type="ECO:0000256" key="5">
    <source>
        <dbReference type="SAM" id="Phobius"/>
    </source>
</evidence>
<keyword evidence="8" id="KW-1185">Reference proteome</keyword>
<feature type="transmembrane region" description="Helical" evidence="5">
    <location>
        <begin position="30"/>
        <end position="48"/>
    </location>
</feature>
<keyword evidence="3 5" id="KW-1133">Transmembrane helix</keyword>
<evidence type="ECO:0000256" key="3">
    <source>
        <dbReference type="ARBA" id="ARBA00022989"/>
    </source>
</evidence>
<dbReference type="GO" id="GO:0012505">
    <property type="term" value="C:endomembrane system"/>
    <property type="evidence" value="ECO:0007669"/>
    <property type="project" value="UniProtKB-SubCell"/>
</dbReference>
<evidence type="ECO:0000256" key="4">
    <source>
        <dbReference type="ARBA" id="ARBA00023136"/>
    </source>
</evidence>
<evidence type="ECO:0000256" key="1">
    <source>
        <dbReference type="ARBA" id="ARBA00004127"/>
    </source>
</evidence>
<proteinExistence type="predicted"/>
<comment type="subcellular location">
    <subcellularLocation>
        <location evidence="1">Endomembrane system</location>
        <topology evidence="1">Multi-pass membrane protein</topology>
    </subcellularLocation>
</comment>
<evidence type="ECO:0000256" key="2">
    <source>
        <dbReference type="ARBA" id="ARBA00022692"/>
    </source>
</evidence>
<dbReference type="RefSeq" id="WP_012498674.1">
    <property type="nucleotide sequence ID" value="NC_011026.1"/>
</dbReference>
<feature type="transmembrane region" description="Helical" evidence="5">
    <location>
        <begin position="54"/>
        <end position="77"/>
    </location>
</feature>
<gene>
    <name evidence="7" type="ordered locus">Ctha_0119</name>
</gene>
<dbReference type="Proteomes" id="UP000001208">
    <property type="component" value="Chromosome"/>
</dbReference>
<dbReference type="InterPro" id="IPR003807">
    <property type="entry name" value="DUF202"/>
</dbReference>
<name>B3QSU7_CHLT3</name>
<sequence>MAYSKFHPDDLILRDLLARDRTVLANERTLLAYIRTAVGILFTGGTLIKFYHDILHFVILGAVLIFLSFVVAVLGGVRFFQVRGRLETIERIPEPHEMIQRQEKGALENV</sequence>
<dbReference type="AlphaFoldDB" id="B3QSU7"/>
<dbReference type="EMBL" id="CP001100">
    <property type="protein sequence ID" value="ACF12590.1"/>
    <property type="molecule type" value="Genomic_DNA"/>
</dbReference>
<evidence type="ECO:0000313" key="7">
    <source>
        <dbReference type="EMBL" id="ACF12590.1"/>
    </source>
</evidence>
<keyword evidence="2 5" id="KW-0812">Transmembrane</keyword>
<dbReference type="eggNOG" id="COG2149">
    <property type="taxonomic scope" value="Bacteria"/>
</dbReference>
<dbReference type="HOGENOM" id="CLU_157066_1_0_10"/>
<dbReference type="Pfam" id="PF02656">
    <property type="entry name" value="DUF202"/>
    <property type="match status" value="1"/>
</dbReference>
<feature type="domain" description="DUF202" evidence="6">
    <location>
        <begin position="21"/>
        <end position="83"/>
    </location>
</feature>
<evidence type="ECO:0000259" key="6">
    <source>
        <dbReference type="Pfam" id="PF02656"/>
    </source>
</evidence>
<reference evidence="7 8" key="1">
    <citation type="submission" date="2008-06" db="EMBL/GenBank/DDBJ databases">
        <title>Complete sequence of Chloroherpeton thalassium ATCC 35110.</title>
        <authorList>
            <consortium name="US DOE Joint Genome Institute"/>
            <person name="Lucas S."/>
            <person name="Copeland A."/>
            <person name="Lapidus A."/>
            <person name="Glavina del Rio T."/>
            <person name="Dalin E."/>
            <person name="Tice H."/>
            <person name="Bruce D."/>
            <person name="Goodwin L."/>
            <person name="Pitluck S."/>
            <person name="Schmutz J."/>
            <person name="Larimer F."/>
            <person name="Land M."/>
            <person name="Hauser L."/>
            <person name="Kyrpides N."/>
            <person name="Mikhailova N."/>
            <person name="Liu Z."/>
            <person name="Li T."/>
            <person name="Zhao F."/>
            <person name="Overmann J."/>
            <person name="Bryant D.A."/>
            <person name="Richardson P."/>
        </authorList>
    </citation>
    <scope>NUCLEOTIDE SEQUENCE [LARGE SCALE GENOMIC DNA]</scope>
    <source>
        <strain evidence="8">ATCC 35110 / GB-78</strain>
    </source>
</reference>
<dbReference type="OrthoDB" id="582337at2"/>
<protein>
    <recommendedName>
        <fullName evidence="6">DUF202 domain-containing protein</fullName>
    </recommendedName>
</protein>
<accession>B3QSU7</accession>
<keyword evidence="4 5" id="KW-0472">Membrane</keyword>
<evidence type="ECO:0000313" key="8">
    <source>
        <dbReference type="Proteomes" id="UP000001208"/>
    </source>
</evidence>